<evidence type="ECO:0000313" key="3">
    <source>
        <dbReference type="RefSeq" id="XP_071901022.1"/>
    </source>
</evidence>
<evidence type="ECO:0000259" key="1">
    <source>
        <dbReference type="Pfam" id="PF10536"/>
    </source>
</evidence>
<dbReference type="PANTHER" id="PTHR46033:SF16">
    <property type="entry name" value="AMINOTRANSFERASE-LIKE PLANT MOBILE DOMAIN-CONTAINING PROTEIN"/>
    <property type="match status" value="1"/>
</dbReference>
<dbReference type="GeneID" id="140004774"/>
<name>A0ABM4U159_COFAR</name>
<proteinExistence type="predicted"/>
<dbReference type="Proteomes" id="UP001652660">
    <property type="component" value="Chromosome 1c"/>
</dbReference>
<organism evidence="2 3">
    <name type="scientific">Coffea arabica</name>
    <name type="common">Arabian coffee</name>
    <dbReference type="NCBI Taxonomy" id="13443"/>
    <lineage>
        <taxon>Eukaryota</taxon>
        <taxon>Viridiplantae</taxon>
        <taxon>Streptophyta</taxon>
        <taxon>Embryophyta</taxon>
        <taxon>Tracheophyta</taxon>
        <taxon>Spermatophyta</taxon>
        <taxon>Magnoliopsida</taxon>
        <taxon>eudicotyledons</taxon>
        <taxon>Gunneridae</taxon>
        <taxon>Pentapetalae</taxon>
        <taxon>asterids</taxon>
        <taxon>lamiids</taxon>
        <taxon>Gentianales</taxon>
        <taxon>Rubiaceae</taxon>
        <taxon>Ixoroideae</taxon>
        <taxon>Gardenieae complex</taxon>
        <taxon>Bertiereae - Coffeeae clade</taxon>
        <taxon>Coffeeae</taxon>
        <taxon>Coffea</taxon>
    </lineage>
</organism>
<evidence type="ECO:0000313" key="2">
    <source>
        <dbReference type="Proteomes" id="UP001652660"/>
    </source>
</evidence>
<sequence length="358" mass="41406">MAPCRMLNQIPRELVDWKNNMAHEVNRLFPYIGHLPSLLNITPNVAIVEALLEFWDPDGSVFWFGECELTLTLEEIEGLFQVPGKGHPMVYPMNGTREQFCRFLGLKQFSMNPHPDAKSCPLEFLYKRFGGKEAYDHHREDFFISREQWEEKRVQAFGIAMINPLLFPQKHGKVIFSTINMVQSVFVGIKGKTPTLVPIIIADIFAAITECRKRRGFFYASNLVLQMWAMEHLSKRALNPLGSCLSTVNWVESHRERVIRYYRVASPSVFIQELNALTSDKVQWVLDWTKVRDPAFKTIQFDFIPLASTSGLVMYIPQRVMRQFGYPQRVPTIQEVRGIELNTVTECRTMVLEAWGNL</sequence>
<protein>
    <recommendedName>
        <fullName evidence="1">Aminotransferase-like plant mobile domain-containing protein</fullName>
    </recommendedName>
</protein>
<dbReference type="Pfam" id="PF10536">
    <property type="entry name" value="PMD"/>
    <property type="match status" value="1"/>
</dbReference>
<dbReference type="RefSeq" id="XP_071901022.1">
    <property type="nucleotide sequence ID" value="XM_072044921.1"/>
</dbReference>
<keyword evidence="2" id="KW-1185">Reference proteome</keyword>
<reference evidence="2" key="1">
    <citation type="journal article" date="2025" name="Foods">
        <title>Unveiling the Microbial Signatures of Arabica Coffee Cherries: Insights into Ripeness Specific Diversity, Functional Traits, and Implications for Quality and Safety.</title>
        <authorList>
            <consortium name="RefSeq"/>
            <person name="Tenea G.N."/>
            <person name="Cifuentes V."/>
            <person name="Reyes P."/>
            <person name="Cevallos-Vallejos M."/>
        </authorList>
    </citation>
    <scope>NUCLEOTIDE SEQUENCE [LARGE SCALE GENOMIC DNA]</scope>
</reference>
<accession>A0ABM4U159</accession>
<dbReference type="InterPro" id="IPR044824">
    <property type="entry name" value="MAIN-like"/>
</dbReference>
<reference evidence="3" key="2">
    <citation type="submission" date="2025-08" db="UniProtKB">
        <authorList>
            <consortium name="RefSeq"/>
        </authorList>
    </citation>
    <scope>IDENTIFICATION</scope>
    <source>
        <tissue evidence="3">Leaves</tissue>
    </source>
</reference>
<dbReference type="InterPro" id="IPR019557">
    <property type="entry name" value="AminoTfrase-like_pln_mobile"/>
</dbReference>
<feature type="domain" description="Aminotransferase-like plant mobile" evidence="1">
    <location>
        <begin position="39"/>
        <end position="334"/>
    </location>
</feature>
<gene>
    <name evidence="3" type="primary">LOC140004774</name>
</gene>
<dbReference type="PANTHER" id="PTHR46033">
    <property type="entry name" value="PROTEIN MAIN-LIKE 2"/>
    <property type="match status" value="1"/>
</dbReference>